<protein>
    <recommendedName>
        <fullName evidence="9">Glycosyltransferase RgtA/B/C/D-like domain-containing protein</fullName>
    </recommendedName>
</protein>
<feature type="transmembrane region" description="Helical" evidence="8">
    <location>
        <begin position="129"/>
        <end position="149"/>
    </location>
</feature>
<organism evidence="10 11">
    <name type="scientific">candidate division LCP-89 bacterium B3_LCP</name>
    <dbReference type="NCBI Taxonomy" id="2012998"/>
    <lineage>
        <taxon>Bacteria</taxon>
        <taxon>Pseudomonadati</taxon>
        <taxon>Bacteria division LCP-89</taxon>
    </lineage>
</organism>
<accession>A0A532UVQ6</accession>
<feature type="transmembrane region" description="Helical" evidence="8">
    <location>
        <begin position="419"/>
        <end position="436"/>
    </location>
</feature>
<evidence type="ECO:0000256" key="7">
    <source>
        <dbReference type="ARBA" id="ARBA00023136"/>
    </source>
</evidence>
<comment type="caution">
    <text evidence="10">The sequence shown here is derived from an EMBL/GenBank/DDBJ whole genome shotgun (WGS) entry which is preliminary data.</text>
</comment>
<keyword evidence="2" id="KW-1003">Cell membrane</keyword>
<name>A0A532UVQ6_UNCL8</name>
<evidence type="ECO:0000256" key="3">
    <source>
        <dbReference type="ARBA" id="ARBA00022676"/>
    </source>
</evidence>
<evidence type="ECO:0000259" key="9">
    <source>
        <dbReference type="Pfam" id="PF13231"/>
    </source>
</evidence>
<evidence type="ECO:0000256" key="1">
    <source>
        <dbReference type="ARBA" id="ARBA00004651"/>
    </source>
</evidence>
<feature type="transmembrane region" description="Helical" evidence="8">
    <location>
        <begin position="84"/>
        <end position="117"/>
    </location>
</feature>
<feature type="domain" description="Glycosyltransferase RgtA/B/C/D-like" evidence="9">
    <location>
        <begin position="82"/>
        <end position="236"/>
    </location>
</feature>
<dbReference type="AlphaFoldDB" id="A0A532UVQ6"/>
<dbReference type="Proteomes" id="UP000319619">
    <property type="component" value="Unassembled WGS sequence"/>
</dbReference>
<proteinExistence type="predicted"/>
<evidence type="ECO:0000256" key="6">
    <source>
        <dbReference type="ARBA" id="ARBA00022989"/>
    </source>
</evidence>
<dbReference type="PANTHER" id="PTHR33908">
    <property type="entry name" value="MANNOSYLTRANSFERASE YKCB-RELATED"/>
    <property type="match status" value="1"/>
</dbReference>
<keyword evidence="6 8" id="KW-1133">Transmembrane helix</keyword>
<reference evidence="10 11" key="1">
    <citation type="submission" date="2017-06" db="EMBL/GenBank/DDBJ databases">
        <title>Novel microbial phyla capable of carbon fixation and sulfur reduction in deep-sea sediments.</title>
        <authorList>
            <person name="Huang J."/>
            <person name="Baker B."/>
            <person name="Wang Y."/>
        </authorList>
    </citation>
    <scope>NUCLEOTIDE SEQUENCE [LARGE SCALE GENOMIC DNA]</scope>
    <source>
        <strain evidence="10">B3_LCP</strain>
    </source>
</reference>
<feature type="transmembrane region" description="Helical" evidence="8">
    <location>
        <begin position="20"/>
        <end position="38"/>
    </location>
</feature>
<dbReference type="GO" id="GO:0005886">
    <property type="term" value="C:plasma membrane"/>
    <property type="evidence" value="ECO:0007669"/>
    <property type="project" value="UniProtKB-SubCell"/>
</dbReference>
<dbReference type="InterPro" id="IPR050297">
    <property type="entry name" value="LipidA_mod_glycosyltrf_83"/>
</dbReference>
<dbReference type="EMBL" id="NJBN01000008">
    <property type="protein sequence ID" value="TKJ39030.1"/>
    <property type="molecule type" value="Genomic_DNA"/>
</dbReference>
<keyword evidence="5 8" id="KW-0812">Transmembrane</keyword>
<sequence length="484" mass="56220">MRLNWIRNYWSKLDDSTKRYLLILVLSALTLRLIYAFSVDLIPQDVNGIDLDAVEYDHLGWSIAQGHGAVDVFGGPTSYRFPGYLYFLGLIYFIFGHHHTVVLIFQALIGAFTPLFIYFSARYLLSERISRIAGLLAAVYPVFIYYVGWLMTENLFLFLLNLLILLTISLTATNSKKKLASIGLIIGLLGLTRGVGLPFFGIIPIYVFFKTHGNFGKKVIDALIIVTIAIVTLIPWTIRNYVTYDRWMLPSSEGGGVLWMSFYRINFQDYYNVEPAFTYLDEVGRDNAESEEFYQILLENNLFGLTGMRQIFKDYYPDEPLPQSEPEATERLGNKAMALLIEKPEIWMVKSFTQIFRFWHVLDERGRYVNGYAFILPFFLFGVWQLRRRFWEFLPLYLFPLMIYSVSVIFFADARFRMPFEGVFIIVGAFAVDRFLGLFKRVYIGYAIVVLFFMLNYFLRFHSMEIRLAIRAFASIIGLQVSDL</sequence>
<feature type="transmembrane region" description="Helical" evidence="8">
    <location>
        <begin position="393"/>
        <end position="412"/>
    </location>
</feature>
<dbReference type="InterPro" id="IPR038731">
    <property type="entry name" value="RgtA/B/C-like"/>
</dbReference>
<evidence type="ECO:0000256" key="5">
    <source>
        <dbReference type="ARBA" id="ARBA00022692"/>
    </source>
</evidence>
<keyword evidence="7 8" id="KW-0472">Membrane</keyword>
<dbReference type="GO" id="GO:0009103">
    <property type="term" value="P:lipopolysaccharide biosynthetic process"/>
    <property type="evidence" value="ECO:0007669"/>
    <property type="project" value="UniProtKB-ARBA"/>
</dbReference>
<dbReference type="PANTHER" id="PTHR33908:SF11">
    <property type="entry name" value="MEMBRANE PROTEIN"/>
    <property type="match status" value="1"/>
</dbReference>
<gene>
    <name evidence="10" type="ORF">CEE37_11435</name>
</gene>
<feature type="transmembrane region" description="Helical" evidence="8">
    <location>
        <begin position="155"/>
        <end position="172"/>
    </location>
</feature>
<evidence type="ECO:0000313" key="10">
    <source>
        <dbReference type="EMBL" id="TKJ39030.1"/>
    </source>
</evidence>
<feature type="transmembrane region" description="Helical" evidence="8">
    <location>
        <begin position="184"/>
        <end position="207"/>
    </location>
</feature>
<keyword evidence="3" id="KW-0328">Glycosyltransferase</keyword>
<keyword evidence="4" id="KW-0808">Transferase</keyword>
<dbReference type="GO" id="GO:0016763">
    <property type="term" value="F:pentosyltransferase activity"/>
    <property type="evidence" value="ECO:0007669"/>
    <property type="project" value="TreeGrafter"/>
</dbReference>
<feature type="transmembrane region" description="Helical" evidence="8">
    <location>
        <begin position="219"/>
        <end position="238"/>
    </location>
</feature>
<evidence type="ECO:0000256" key="8">
    <source>
        <dbReference type="SAM" id="Phobius"/>
    </source>
</evidence>
<feature type="transmembrane region" description="Helical" evidence="8">
    <location>
        <begin position="368"/>
        <end position="387"/>
    </location>
</feature>
<feature type="transmembrane region" description="Helical" evidence="8">
    <location>
        <begin position="442"/>
        <end position="459"/>
    </location>
</feature>
<comment type="subcellular location">
    <subcellularLocation>
        <location evidence="1">Cell membrane</location>
        <topology evidence="1">Multi-pass membrane protein</topology>
    </subcellularLocation>
</comment>
<dbReference type="Pfam" id="PF13231">
    <property type="entry name" value="PMT_2"/>
    <property type="match status" value="1"/>
</dbReference>
<evidence type="ECO:0000256" key="4">
    <source>
        <dbReference type="ARBA" id="ARBA00022679"/>
    </source>
</evidence>
<evidence type="ECO:0000256" key="2">
    <source>
        <dbReference type="ARBA" id="ARBA00022475"/>
    </source>
</evidence>
<evidence type="ECO:0000313" key="11">
    <source>
        <dbReference type="Proteomes" id="UP000319619"/>
    </source>
</evidence>